<dbReference type="AlphaFoldDB" id="A0A5J4L617"/>
<evidence type="ECO:0000313" key="1">
    <source>
        <dbReference type="EMBL" id="GER94311.1"/>
    </source>
</evidence>
<comment type="caution">
    <text evidence="1">The sequence shown here is derived from an EMBL/GenBank/DDBJ whole genome shotgun (WGS) entry which is preliminary data.</text>
</comment>
<evidence type="ECO:0008006" key="2">
    <source>
        <dbReference type="Google" id="ProtNLM"/>
    </source>
</evidence>
<name>A0A5J4L617_9ZZZZ</name>
<accession>A0A5J4L617</accession>
<sequence>MQSLKLKVTLRSTVLLSSNAGDPNMVGTLRYIPARVLRGLFANEYIKKNSLKDAHRDERFYNWFISGDIRFTDAFILNEVTDGLLLSHPIPFSVQKEKNGTNIYDLLFEKTEEQTTSAGEYGIIREEYLRKQEIKTSLNFHHSRDREKGSAKEGLIFNYEALDPYQSFGGYITGTDEAIKEFQSIFKNGTYYLGRSRNNQYGKVFIELNSNFKDPAEMDLEDIELEDGKVSLTLLSDAIIYNDCGFSCVDIKVLEHALGCDIEKSFIKTSESEGFVSVWMTRTPSEVSFKAGSTFLIKVGDKEDLRRLYELQKKGIGERTEEGFGRFVIGLQREAKLTEKTDKKEEIKKPSEPLPDIVKEIVQNAIKGHCLMLLKADAIKLAGGTNRRGLTPSLIGRLLLILKGAESISKFRENINDLRKLAKDKLEDSRVNDKSLYDFLLDNDSVDKHLKPKEPNLEKLLSETGIQNLFEDPQFREQCHREFLETFLTLLQKEAKKK</sequence>
<reference evidence="1" key="1">
    <citation type="submission" date="2019-10" db="EMBL/GenBank/DDBJ databases">
        <title>Metagenomic sequencing of thiosulfate-disproportionating enrichment culture.</title>
        <authorList>
            <person name="Umezawa K."/>
            <person name="Kojima H."/>
            <person name="Fukui M."/>
        </authorList>
    </citation>
    <scope>NUCLEOTIDE SEQUENCE</scope>
    <source>
        <strain evidence="1">45J</strain>
    </source>
</reference>
<organism evidence="1">
    <name type="scientific">hot springs metagenome</name>
    <dbReference type="NCBI Taxonomy" id="433727"/>
    <lineage>
        <taxon>unclassified sequences</taxon>
        <taxon>metagenomes</taxon>
        <taxon>ecological metagenomes</taxon>
    </lineage>
</organism>
<protein>
    <recommendedName>
        <fullName evidence="2">CRISPR-associated RAMP protein Csx10</fullName>
    </recommendedName>
</protein>
<dbReference type="EMBL" id="BLAB01000001">
    <property type="protein sequence ID" value="GER94311.1"/>
    <property type="molecule type" value="Genomic_DNA"/>
</dbReference>
<gene>
    <name evidence="1" type="ORF">A45J_2072</name>
</gene>
<proteinExistence type="predicted"/>